<feature type="compositionally biased region" description="Low complexity" evidence="1">
    <location>
        <begin position="103"/>
        <end position="135"/>
    </location>
</feature>
<feature type="compositionally biased region" description="Polar residues" evidence="1">
    <location>
        <begin position="71"/>
        <end position="80"/>
    </location>
</feature>
<feature type="compositionally biased region" description="Basic and acidic residues" evidence="1">
    <location>
        <begin position="170"/>
        <end position="179"/>
    </location>
</feature>
<gene>
    <name evidence="2" type="ORF">PsYK624_027750</name>
</gene>
<dbReference type="OrthoDB" id="3071736at2759"/>
<dbReference type="Proteomes" id="UP000703269">
    <property type="component" value="Unassembled WGS sequence"/>
</dbReference>
<organism evidence="2 3">
    <name type="scientific">Phanerochaete sordida</name>
    <dbReference type="NCBI Taxonomy" id="48140"/>
    <lineage>
        <taxon>Eukaryota</taxon>
        <taxon>Fungi</taxon>
        <taxon>Dikarya</taxon>
        <taxon>Basidiomycota</taxon>
        <taxon>Agaricomycotina</taxon>
        <taxon>Agaricomycetes</taxon>
        <taxon>Polyporales</taxon>
        <taxon>Phanerochaetaceae</taxon>
        <taxon>Phanerochaete</taxon>
    </lineage>
</organism>
<dbReference type="EMBL" id="BPQB01000004">
    <property type="protein sequence ID" value="GJE86694.1"/>
    <property type="molecule type" value="Genomic_DNA"/>
</dbReference>
<proteinExistence type="predicted"/>
<feature type="region of interest" description="Disordered" evidence="1">
    <location>
        <begin position="292"/>
        <end position="428"/>
    </location>
</feature>
<feature type="region of interest" description="Disordered" evidence="1">
    <location>
        <begin position="42"/>
        <end position="228"/>
    </location>
</feature>
<evidence type="ECO:0000256" key="1">
    <source>
        <dbReference type="SAM" id="MobiDB-lite"/>
    </source>
</evidence>
<evidence type="ECO:0000313" key="2">
    <source>
        <dbReference type="EMBL" id="GJE86694.1"/>
    </source>
</evidence>
<protein>
    <submittedName>
        <fullName evidence="2">Uncharacterized protein</fullName>
    </submittedName>
</protein>
<keyword evidence="3" id="KW-1185">Reference proteome</keyword>
<evidence type="ECO:0000313" key="3">
    <source>
        <dbReference type="Proteomes" id="UP000703269"/>
    </source>
</evidence>
<accession>A0A9P3L9M7</accession>
<feature type="compositionally biased region" description="Low complexity" evidence="1">
    <location>
        <begin position="373"/>
        <end position="421"/>
    </location>
</feature>
<feature type="region of interest" description="Disordered" evidence="1">
    <location>
        <begin position="440"/>
        <end position="473"/>
    </location>
</feature>
<name>A0A9P3L9M7_9APHY</name>
<dbReference type="AlphaFoldDB" id="A0A9P3L9M7"/>
<comment type="caution">
    <text evidence="2">The sequence shown here is derived from an EMBL/GenBank/DDBJ whole genome shotgun (WGS) entry which is preliminary data.</text>
</comment>
<feature type="compositionally biased region" description="Acidic residues" evidence="1">
    <location>
        <begin position="456"/>
        <end position="465"/>
    </location>
</feature>
<sequence length="600" mass="65051">MDDYRAGSPCDHRLDGLELLHRLSLCDSIHYMPTDADFTGKAAAEPASATPYSWDEEADACDPSMYDPTLFSPSTSQPASPTRPAFTLSGVERDKPLPPPPSVYRTSPPSTPKLTPASTPSSSPRVSMSNSSSPSQPLPRSRPPSANMSASRSLQHHAAFPSISSTLSLLEERSSESAKRSGVLVQPDDDRASSEGTVIAHPPVRKSSVEMQRTMETETKRIRPVLGLSMSTSSPQLRTLAELAHVPASPISVSSTHSISHKPSLVSLTPSVSSPLAMNSVLLPPVTLEEETIPSNSRWSIDSMDPRSQGRPTVSAPATPPSPPIKPKRSRLLSFISRGRAGSLGKRSDTVPSTPVTAEHPDISLLSPADTISSPASASTLSLALSSRRTSRSGTYPPPLSVSTSTSTMSTTSSMSTLPTPADSQPDVVLDPFCPASPTFAPASYLPEPPAAEPESFVDFDDDEPEKPTLPLPSPKQPTASFFHPEPEPTNFLSALARRRVRRRKKKLVVTCLSTEVLPEGEANAELAAFRRDRDLRRRHDAIMKWCETFGEVRRFERKPDGSLHVYWRDWEVADMVCRVSAQVHIKGVGRVTLAWYYVN</sequence>
<reference evidence="2 3" key="1">
    <citation type="submission" date="2021-08" db="EMBL/GenBank/DDBJ databases">
        <title>Draft Genome Sequence of Phanerochaete sordida strain YK-624.</title>
        <authorList>
            <person name="Mori T."/>
            <person name="Dohra H."/>
            <person name="Suzuki T."/>
            <person name="Kawagishi H."/>
            <person name="Hirai H."/>
        </authorList>
    </citation>
    <scope>NUCLEOTIDE SEQUENCE [LARGE SCALE GENOMIC DNA]</scope>
    <source>
        <strain evidence="2 3">YK-624</strain>
    </source>
</reference>